<name>A0AAE2EHX4_MYCMY</name>
<dbReference type="EMBL" id="LAEW01000001">
    <property type="protein sequence ID" value="KJQ45774.1"/>
    <property type="molecule type" value="Genomic_DNA"/>
</dbReference>
<dbReference type="AlphaFoldDB" id="A0AAE2EHX4"/>
<proteinExistence type="predicted"/>
<accession>A0AAE2EHX4</accession>
<protein>
    <submittedName>
        <fullName evidence="1">Uncharacterized protein</fullName>
    </submittedName>
</protein>
<dbReference type="KEGG" id="mmyi:mycmycITA_00131"/>
<organism evidence="1 2">
    <name type="scientific">Mycoplasma mycoides subsp. mycoides</name>
    <dbReference type="NCBI Taxonomy" id="2103"/>
    <lineage>
        <taxon>Bacteria</taxon>
        <taxon>Bacillati</taxon>
        <taxon>Mycoplasmatota</taxon>
        <taxon>Mollicutes</taxon>
        <taxon>Mycoplasmataceae</taxon>
        <taxon>Mycoplasma</taxon>
    </lineage>
</organism>
<evidence type="ECO:0000313" key="2">
    <source>
        <dbReference type="Proteomes" id="UP000033624"/>
    </source>
</evidence>
<gene>
    <name evidence="1" type="ORF">TS59_0137</name>
</gene>
<evidence type="ECO:0000313" key="1">
    <source>
        <dbReference type="EMBL" id="KJQ45774.1"/>
    </source>
</evidence>
<sequence length="39" mass="4453">MGVPLEIRQVPGPKNTVIKKSGSKWAAIERVDCVRKKWF</sequence>
<comment type="caution">
    <text evidence="1">The sequence shown here is derived from an EMBL/GenBank/DDBJ whole genome shotgun (WGS) entry which is preliminary data.</text>
</comment>
<dbReference type="Proteomes" id="UP000033624">
    <property type="component" value="Unassembled WGS sequence"/>
</dbReference>
<reference evidence="1 2" key="1">
    <citation type="submission" date="2015-02" db="EMBL/GenBank/DDBJ databases">
        <title>Mycoplasma mycoides subsp. mycoides strain:B237 Genome sequencing.</title>
        <authorList>
            <person name="Fischer A."/>
            <person name="Santana-Cruz I."/>
            <person name="Schieck E."/>
            <person name="Gourle H."/>
            <person name="Lambert M."/>
            <person name="Nadendla S."/>
            <person name="Miller R.A."/>
            <person name="Weber J."/>
            <person name="Bongcam-Rudloff E."/>
            <person name="Vashee S."/>
            <person name="Frey J."/>
            <person name="Jores J."/>
        </authorList>
    </citation>
    <scope>NUCLEOTIDE SEQUENCE [LARGE SCALE GENOMIC DNA]</scope>
    <source>
        <strain evidence="1 2">B237</strain>
    </source>
</reference>